<sequence>MATFPETQPQEVAKIPRLKCRRPTSLDEGEQLQCKACWNLYQILYRHVGGIPETLNHLQPKQQAEFFKSTGDLMLATPKNGRWALVRKSIVTSVASFKTEQVHNTVEKKYRPLSVWKQKGYDVKDIEERGESRDDDVFGKVWTAPLTSIKVEDIVGTIEKELMEKELKLKNQKGRKRTKPSSATAQRPEVVTVEDGDDVWSIPSEDEVAVSGKPGPNKIPKTSSAEKEAAAAARKAANLRATSWKKEVSKASKIMASFNSTSNSLASLLIKVEKRQGVLDDQMVSGLQEANTKIRTLNTSATALISATDETRASSDPRVLQQDTRRKLARGLTVPGASERAVHELWNVFHDEDERISRGCFTDVVEEELGPWKQVTDPIKFDTHDDTQQEIHMVNLRKYLEKLCLDSLPYREALMKAAQGTGYLTPVLYCDECTAGNVLSADKSRKSCLFYLGYLETWHLLKHEVLWIPFACVQSQCINTLQDGVSRLLCHMVEQITNAEFTAGFWPTLT</sequence>
<reference evidence="2 3" key="1">
    <citation type="submission" date="2024-02" db="EMBL/GenBank/DDBJ databases">
        <authorList>
            <person name="Chen Y."/>
            <person name="Shah S."/>
            <person name="Dougan E. K."/>
            <person name="Thang M."/>
            <person name="Chan C."/>
        </authorList>
    </citation>
    <scope>NUCLEOTIDE SEQUENCE [LARGE SCALE GENOMIC DNA]</scope>
</reference>
<name>A0ABP0T2F5_9DINO</name>
<protein>
    <submittedName>
        <fullName evidence="2">Uncharacterized protein</fullName>
    </submittedName>
</protein>
<accession>A0ABP0T2F5</accession>
<gene>
    <name evidence="2" type="ORF">CCMP2556_LOCUS55678</name>
</gene>
<evidence type="ECO:0000313" key="2">
    <source>
        <dbReference type="EMBL" id="CAK9118651.1"/>
    </source>
</evidence>
<organism evidence="2 3">
    <name type="scientific">Durusdinium trenchii</name>
    <dbReference type="NCBI Taxonomy" id="1381693"/>
    <lineage>
        <taxon>Eukaryota</taxon>
        <taxon>Sar</taxon>
        <taxon>Alveolata</taxon>
        <taxon>Dinophyceae</taxon>
        <taxon>Suessiales</taxon>
        <taxon>Symbiodiniaceae</taxon>
        <taxon>Durusdinium</taxon>
    </lineage>
</organism>
<comment type="caution">
    <text evidence="2">The sequence shown here is derived from an EMBL/GenBank/DDBJ whole genome shotgun (WGS) entry which is preliminary data.</text>
</comment>
<feature type="region of interest" description="Disordered" evidence="1">
    <location>
        <begin position="207"/>
        <end position="226"/>
    </location>
</feature>
<dbReference type="EMBL" id="CAXAMN010029061">
    <property type="protein sequence ID" value="CAK9118651.1"/>
    <property type="molecule type" value="Genomic_DNA"/>
</dbReference>
<keyword evidence="3" id="KW-1185">Reference proteome</keyword>
<evidence type="ECO:0000256" key="1">
    <source>
        <dbReference type="SAM" id="MobiDB-lite"/>
    </source>
</evidence>
<proteinExistence type="predicted"/>
<dbReference type="Proteomes" id="UP001642484">
    <property type="component" value="Unassembled WGS sequence"/>
</dbReference>
<evidence type="ECO:0000313" key="3">
    <source>
        <dbReference type="Proteomes" id="UP001642484"/>
    </source>
</evidence>